<dbReference type="FunFam" id="3.40.50.2000:FF:000003">
    <property type="entry name" value="Alpha-1,4 glucan phosphorylase"/>
    <property type="match status" value="1"/>
</dbReference>
<dbReference type="PANTHER" id="PTHR11468:SF3">
    <property type="entry name" value="GLYCOGEN PHOSPHORYLASE, LIVER FORM"/>
    <property type="match status" value="1"/>
</dbReference>
<keyword evidence="6 12" id="KW-0328">Glycosyltransferase</keyword>
<dbReference type="PANTHER" id="PTHR11468">
    <property type="entry name" value="GLYCOGEN PHOSPHORYLASE"/>
    <property type="match status" value="1"/>
</dbReference>
<evidence type="ECO:0000256" key="2">
    <source>
        <dbReference type="ARBA" id="ARBA00001933"/>
    </source>
</evidence>
<comment type="function">
    <text evidence="12">Allosteric enzyme that catalyzes the rate-limiting step in glycogen catabolism, the phosphorolytic cleavage of glycogen to produce glucose-1-phosphate, and plays a central role in maintaining cellular and organismal glucose homeostasis.</text>
</comment>
<sequence>MDLTQFEHQYDHLARDVASFKRAISNKLVYSVGKDPVSARPEDWLHAVSYAVRDHLVERWMKTTRAQYAQDVKRVYYLSMEFLIGRTFSNALLALELMPTIRQALGELDVDVDKLFDLEPDAALGNGGLGRLAACFLDSMATIGVPGFGYGIRYDYGMFRQTIVDGRQVEVPDYWLNQGNPWEFPRPEVHYRVRFGGYLETTGQGVDSIVRWVGTDDVLAMAYDTIIPGYGTQATNTLRLWSAKATEEMNLKAFNQGNYFGAVEGKNHSENVSRVLYPDDSTLSGRELRLRQEYFFVSASLQDLVHRYLRTHTGFEALPDKVSIHLNDTHPVLAIPELMRILVDEHRVPWAQAWALSQKVFSYTNHTLMHEALETWPVDLFGRVLPRHLRIIFDINADFLAAITKKNGHQPELMRRVSLIDESGERRVRMAYLAVVASHSINGVSALHSELMKESIFADFARLWPERFNNKTNGVTPRRWLAQANPGLAALIDQRVGRGWRRHLDDLEGLRHSLDLPGFLGAFRKVKRQNKERLARYVLKHMGVTLNPDALFDVQVKRIHEYKRQLLNLLHVVSRYRAILANPDAQWVPRVVVFAGKAASAYHMAKLVIKLINDVARTVNNDPRVGDRLKVVFIPNYSVSLAEIIIPAADLSEQISTAGTEASGTGNMKFALNGALTIGTMDGANVEIHQQVGADNIFIFGNTTPEVAEIRARGYQPRALYEGNAELKATLDAIRDGLFSPDEPGRFQQIYDVLVNWGDHYLLLADYASYVAAQADVDMLYRNPDAWARKAVLNVAGMGVFSSDRTIAEYADQIWHSRPVVLPLPHTVQLAVEASAAVSSGS</sequence>
<dbReference type="InterPro" id="IPR000811">
    <property type="entry name" value="Glyco_trans_35"/>
</dbReference>
<dbReference type="CDD" id="cd04300">
    <property type="entry name" value="GT35_Glycogen_Phosphorylase"/>
    <property type="match status" value="1"/>
</dbReference>
<dbReference type="AlphaFoldDB" id="B1Y0Q0"/>
<keyword evidence="9 12" id="KW-0119">Carbohydrate metabolism</keyword>
<keyword evidence="7 12" id="KW-0808">Transferase</keyword>
<evidence type="ECO:0000256" key="8">
    <source>
        <dbReference type="ARBA" id="ARBA00022898"/>
    </source>
</evidence>
<dbReference type="STRING" id="395495.Lcho_1891"/>
<evidence type="ECO:0000256" key="3">
    <source>
        <dbReference type="ARBA" id="ARBA00006047"/>
    </source>
</evidence>
<dbReference type="GO" id="GO:0005980">
    <property type="term" value="P:glycogen catabolic process"/>
    <property type="evidence" value="ECO:0007669"/>
    <property type="project" value="UniProtKB-ARBA"/>
</dbReference>
<dbReference type="EC" id="2.4.1.1" evidence="12"/>
<dbReference type="GO" id="GO:0008184">
    <property type="term" value="F:glycogen phosphorylase activity"/>
    <property type="evidence" value="ECO:0007669"/>
    <property type="project" value="InterPro"/>
</dbReference>
<organism evidence="13 14">
    <name type="scientific">Leptothrix cholodnii (strain ATCC 51168 / LMG 8142 / SP-6)</name>
    <name type="common">Leptothrix discophora (strain SP-6)</name>
    <dbReference type="NCBI Taxonomy" id="395495"/>
    <lineage>
        <taxon>Bacteria</taxon>
        <taxon>Pseudomonadati</taxon>
        <taxon>Pseudomonadota</taxon>
        <taxon>Betaproteobacteria</taxon>
        <taxon>Burkholderiales</taxon>
        <taxon>Sphaerotilaceae</taxon>
        <taxon>Leptothrix</taxon>
    </lineage>
</organism>
<accession>B1Y0Q0</accession>
<dbReference type="HOGENOM" id="CLU_010198_1_1_4"/>
<dbReference type="GO" id="GO:0005737">
    <property type="term" value="C:cytoplasm"/>
    <property type="evidence" value="ECO:0007669"/>
    <property type="project" value="TreeGrafter"/>
</dbReference>
<evidence type="ECO:0000313" key="13">
    <source>
        <dbReference type="EMBL" id="ACB34158.1"/>
    </source>
</evidence>
<comment type="catalytic activity">
    <reaction evidence="1 12">
        <text>[(1-&gt;4)-alpha-D-glucosyl](n) + phosphate = [(1-&gt;4)-alpha-D-glucosyl](n-1) + alpha-D-glucose 1-phosphate</text>
        <dbReference type="Rhea" id="RHEA:41732"/>
        <dbReference type="Rhea" id="RHEA-COMP:9584"/>
        <dbReference type="Rhea" id="RHEA-COMP:9586"/>
        <dbReference type="ChEBI" id="CHEBI:15444"/>
        <dbReference type="ChEBI" id="CHEBI:43474"/>
        <dbReference type="ChEBI" id="CHEBI:58601"/>
        <dbReference type="EC" id="2.4.1.1"/>
    </reaction>
</comment>
<dbReference type="InterPro" id="IPR035090">
    <property type="entry name" value="Pyridoxal_P_attach_site"/>
</dbReference>
<evidence type="ECO:0000256" key="1">
    <source>
        <dbReference type="ARBA" id="ARBA00001275"/>
    </source>
</evidence>
<feature type="modified residue" description="N6-(pyridoxal phosphate)lysine" evidence="11">
    <location>
        <position position="669"/>
    </location>
</feature>
<evidence type="ECO:0000256" key="7">
    <source>
        <dbReference type="ARBA" id="ARBA00022679"/>
    </source>
</evidence>
<evidence type="ECO:0000256" key="10">
    <source>
        <dbReference type="ARBA" id="ARBA00025174"/>
    </source>
</evidence>
<evidence type="ECO:0000256" key="5">
    <source>
        <dbReference type="ARBA" id="ARBA00022600"/>
    </source>
</evidence>
<evidence type="ECO:0000256" key="12">
    <source>
        <dbReference type="RuleBase" id="RU000587"/>
    </source>
</evidence>
<reference evidence="13 14" key="1">
    <citation type="submission" date="2008-03" db="EMBL/GenBank/DDBJ databases">
        <title>Complete sequence of Leptothrix cholodnii SP-6.</title>
        <authorList>
            <consortium name="US DOE Joint Genome Institute"/>
            <person name="Copeland A."/>
            <person name="Lucas S."/>
            <person name="Lapidus A."/>
            <person name="Glavina del Rio T."/>
            <person name="Dalin E."/>
            <person name="Tice H."/>
            <person name="Bruce D."/>
            <person name="Goodwin L."/>
            <person name="Pitluck S."/>
            <person name="Chertkov O."/>
            <person name="Brettin T."/>
            <person name="Detter J.C."/>
            <person name="Han C."/>
            <person name="Kuske C.R."/>
            <person name="Schmutz J."/>
            <person name="Larimer F."/>
            <person name="Land M."/>
            <person name="Hauser L."/>
            <person name="Kyrpides N."/>
            <person name="Lykidis A."/>
            <person name="Emerson D."/>
            <person name="Richardson P."/>
        </authorList>
    </citation>
    <scope>NUCLEOTIDE SEQUENCE [LARGE SCALE GENOMIC DNA]</scope>
    <source>
        <strain evidence="14">ATCC 51168 / LMG 8142 / SP-6</strain>
    </source>
</reference>
<evidence type="ECO:0000256" key="9">
    <source>
        <dbReference type="ARBA" id="ARBA00023277"/>
    </source>
</evidence>
<proteinExistence type="inferred from homology"/>
<evidence type="ECO:0000256" key="11">
    <source>
        <dbReference type="PIRSR" id="PIRSR000460-1"/>
    </source>
</evidence>
<evidence type="ECO:0000313" key="14">
    <source>
        <dbReference type="Proteomes" id="UP000001693"/>
    </source>
</evidence>
<gene>
    <name evidence="13" type="ordered locus">Lcho_1891</name>
</gene>
<dbReference type="FunFam" id="3.40.50.2000:FF:000034">
    <property type="entry name" value="Alpha-1,4 glucan phosphorylase"/>
    <property type="match status" value="1"/>
</dbReference>
<dbReference type="PIRSF" id="PIRSF000460">
    <property type="entry name" value="Pprylas_GlgP"/>
    <property type="match status" value="1"/>
</dbReference>
<evidence type="ECO:0000256" key="6">
    <source>
        <dbReference type="ARBA" id="ARBA00022676"/>
    </source>
</evidence>
<evidence type="ECO:0000256" key="4">
    <source>
        <dbReference type="ARBA" id="ARBA00022533"/>
    </source>
</evidence>
<keyword evidence="14" id="KW-1185">Reference proteome</keyword>
<name>B1Y0Q0_LEPCP</name>
<dbReference type="Pfam" id="PF00343">
    <property type="entry name" value="Phosphorylase"/>
    <property type="match status" value="1"/>
</dbReference>
<dbReference type="GO" id="GO:0030170">
    <property type="term" value="F:pyridoxal phosphate binding"/>
    <property type="evidence" value="ECO:0007669"/>
    <property type="project" value="InterPro"/>
</dbReference>
<keyword evidence="8 11" id="KW-0663">Pyridoxal phosphate</keyword>
<comment type="function">
    <text evidence="10">Phosphorylase is an important allosteric enzyme in carbohydrate metabolism. Enzymes from different sources differ in their regulatory mechanisms and in their natural substrates. However, all known phosphorylases share catalytic and structural properties.</text>
</comment>
<dbReference type="NCBIfam" id="TIGR02093">
    <property type="entry name" value="P_ylase"/>
    <property type="match status" value="1"/>
</dbReference>
<dbReference type="EMBL" id="CP001013">
    <property type="protein sequence ID" value="ACB34158.1"/>
    <property type="molecule type" value="Genomic_DNA"/>
</dbReference>
<dbReference type="OrthoDB" id="7229284at2"/>
<dbReference type="RefSeq" id="WP_012346919.1">
    <property type="nucleotide sequence ID" value="NC_010524.1"/>
</dbReference>
<comment type="similarity">
    <text evidence="3 12">Belongs to the glycogen phosphorylase family.</text>
</comment>
<dbReference type="PROSITE" id="PS00102">
    <property type="entry name" value="PHOSPHORYLASE"/>
    <property type="match status" value="1"/>
</dbReference>
<dbReference type="Gene3D" id="3.40.50.2000">
    <property type="entry name" value="Glycogen Phosphorylase B"/>
    <property type="match status" value="2"/>
</dbReference>
<dbReference type="SUPFAM" id="SSF53756">
    <property type="entry name" value="UDP-Glycosyltransferase/glycogen phosphorylase"/>
    <property type="match status" value="1"/>
</dbReference>
<dbReference type="CAZy" id="GT35">
    <property type="family name" value="Glycosyltransferase Family 35"/>
</dbReference>
<keyword evidence="4" id="KW-0021">Allosteric enzyme</keyword>
<keyword evidence="5" id="KW-0321">Glycogen metabolism</keyword>
<dbReference type="Proteomes" id="UP000001693">
    <property type="component" value="Chromosome"/>
</dbReference>
<protein>
    <recommendedName>
        <fullName evidence="12">Alpha-1,4 glucan phosphorylase</fullName>
        <ecNumber evidence="12">2.4.1.1</ecNumber>
    </recommendedName>
</protein>
<comment type="cofactor">
    <cofactor evidence="2 12">
        <name>pyridoxal 5'-phosphate</name>
        <dbReference type="ChEBI" id="CHEBI:597326"/>
    </cofactor>
</comment>
<dbReference type="KEGG" id="lch:Lcho_1891"/>
<dbReference type="InterPro" id="IPR011833">
    <property type="entry name" value="Glycg_phsphrylas"/>
</dbReference>
<dbReference type="eggNOG" id="COG0058">
    <property type="taxonomic scope" value="Bacteria"/>
</dbReference>